<proteinExistence type="predicted"/>
<reference evidence="1 2" key="1">
    <citation type="submission" date="2018-01" db="EMBL/GenBank/DDBJ databases">
        <authorList>
            <person name="Gaut B.S."/>
            <person name="Morton B.R."/>
            <person name="Clegg M.T."/>
            <person name="Duvall M.R."/>
        </authorList>
    </citation>
    <scope>NUCLEOTIDE SEQUENCE [LARGE SCALE GENOMIC DNA]</scope>
    <source>
        <strain evidence="1">Cupriavidus taiwanensis cmp 52</strain>
    </source>
</reference>
<protein>
    <submittedName>
        <fullName evidence="1">Uncharacterized protein</fullName>
    </submittedName>
</protein>
<accession>A0A375IXT8</accession>
<organism evidence="1 2">
    <name type="scientific">Cupriavidus taiwanensis</name>
    <dbReference type="NCBI Taxonomy" id="164546"/>
    <lineage>
        <taxon>Bacteria</taxon>
        <taxon>Pseudomonadati</taxon>
        <taxon>Pseudomonadota</taxon>
        <taxon>Betaproteobacteria</taxon>
        <taxon>Burkholderiales</taxon>
        <taxon>Burkholderiaceae</taxon>
        <taxon>Cupriavidus</taxon>
    </lineage>
</organism>
<dbReference type="Proteomes" id="UP000256805">
    <property type="component" value="Unassembled WGS sequence"/>
</dbReference>
<sequence length="37" mass="4090">MRFSQLAGGMCARGVQARPEVCKTLETVIVFVLELHV</sequence>
<dbReference type="EMBL" id="OVTA01000008">
    <property type="protein sequence ID" value="SPR96959.1"/>
    <property type="molecule type" value="Genomic_DNA"/>
</dbReference>
<evidence type="ECO:0000313" key="2">
    <source>
        <dbReference type="Proteomes" id="UP000256805"/>
    </source>
</evidence>
<gene>
    <name evidence="1" type="ORF">CBM2634_A160315</name>
</gene>
<dbReference type="AlphaFoldDB" id="A0A375IXT8"/>
<evidence type="ECO:0000313" key="1">
    <source>
        <dbReference type="EMBL" id="SPR96959.1"/>
    </source>
</evidence>
<name>A0A375IXT8_9BURK</name>